<proteinExistence type="predicted"/>
<evidence type="ECO:0008006" key="4">
    <source>
        <dbReference type="Google" id="ProtNLM"/>
    </source>
</evidence>
<gene>
    <name evidence="2" type="ORF">EDM22_13895</name>
</gene>
<feature type="transmembrane region" description="Helical" evidence="1">
    <location>
        <begin position="94"/>
        <end position="119"/>
    </location>
</feature>
<reference evidence="2 3" key="1">
    <citation type="submission" date="2018-10" db="EMBL/GenBank/DDBJ databases">
        <title>Isolation, diversity and antibacterial activity of antinobacteria from the wheat rhizosphere soil.</title>
        <authorList>
            <person name="Sun T."/>
        </authorList>
    </citation>
    <scope>NUCLEOTIDE SEQUENCE [LARGE SCALE GENOMIC DNA]</scope>
    <source>
        <strain evidence="2 3">SJ-23</strain>
    </source>
</reference>
<feature type="transmembrane region" description="Helical" evidence="1">
    <location>
        <begin position="156"/>
        <end position="176"/>
    </location>
</feature>
<protein>
    <recommendedName>
        <fullName evidence="4">DUF5134 domain-containing protein</fullName>
    </recommendedName>
</protein>
<name>A0A3M8A5F4_9MICO</name>
<evidence type="ECO:0000256" key="1">
    <source>
        <dbReference type="SAM" id="Phobius"/>
    </source>
</evidence>
<feature type="transmembrane region" description="Helical" evidence="1">
    <location>
        <begin position="125"/>
        <end position="144"/>
    </location>
</feature>
<dbReference type="AlphaFoldDB" id="A0A3M8A5F4"/>
<keyword evidence="3" id="KW-1185">Reference proteome</keyword>
<evidence type="ECO:0000313" key="2">
    <source>
        <dbReference type="EMBL" id="RNB46449.1"/>
    </source>
</evidence>
<comment type="caution">
    <text evidence="2">The sequence shown here is derived from an EMBL/GenBank/DDBJ whole genome shotgun (WGS) entry which is preliminary data.</text>
</comment>
<dbReference type="RefSeq" id="WP_122937683.1">
    <property type="nucleotide sequence ID" value="NZ_JBHSNT010000059.1"/>
</dbReference>
<dbReference type="EMBL" id="RHHB01000033">
    <property type="protein sequence ID" value="RNB46449.1"/>
    <property type="molecule type" value="Genomic_DNA"/>
</dbReference>
<feature type="transmembrane region" description="Helical" evidence="1">
    <location>
        <begin position="51"/>
        <end position="73"/>
    </location>
</feature>
<keyword evidence="1" id="KW-0472">Membrane</keyword>
<organism evidence="2 3">
    <name type="scientific">Agromyces tardus</name>
    <dbReference type="NCBI Taxonomy" id="2583849"/>
    <lineage>
        <taxon>Bacteria</taxon>
        <taxon>Bacillati</taxon>
        <taxon>Actinomycetota</taxon>
        <taxon>Actinomycetes</taxon>
        <taxon>Micrococcales</taxon>
        <taxon>Microbacteriaceae</taxon>
        <taxon>Agromyces</taxon>
    </lineage>
</organism>
<evidence type="ECO:0000313" key="3">
    <source>
        <dbReference type="Proteomes" id="UP000275048"/>
    </source>
</evidence>
<accession>A0A3M8A5F4</accession>
<keyword evidence="1" id="KW-0812">Transmembrane</keyword>
<dbReference type="Proteomes" id="UP000275048">
    <property type="component" value="Unassembled WGS sequence"/>
</dbReference>
<keyword evidence="1" id="KW-1133">Transmembrane helix</keyword>
<sequence length="180" mass="17956">MGELAHGAMLVGALACAACTIAGPRHGRVVDVAASSVMLAAMVDMSLTHVLPGLAWAAVLVAAGLALGARLRVGRAREVRGIRNHRLARELHRALAFIVGAWAIAGAAGPGAAASIAHAHAASTGLAFGAAVLAMTAFGGWLVARLARSGRREGLHAAEAASTTLMLAAMALPALVPTLG</sequence>